<reference evidence="3" key="1">
    <citation type="submission" date="2015-08" db="EMBL/GenBank/DDBJ databases">
        <title>Genome sequence of the strict anaerobe Clostridium homopropionicum LuHBu1 (DSM 5847T).</title>
        <authorList>
            <person name="Poehlein A."/>
            <person name="Beck M."/>
            <person name="Schiel-Bengelsdorf B."/>
            <person name="Bengelsdorf F.R."/>
            <person name="Daniel R."/>
            <person name="Duerre P."/>
        </authorList>
    </citation>
    <scope>NUCLEOTIDE SEQUENCE [LARGE SCALE GENOMIC DNA]</scope>
    <source>
        <strain evidence="3">DSM 5847</strain>
    </source>
</reference>
<evidence type="ECO:0000313" key="2">
    <source>
        <dbReference type="EMBL" id="KOA19274.1"/>
    </source>
</evidence>
<name>A0A0L6Z8J1_9CLOT</name>
<gene>
    <name evidence="2" type="ORF">CLHOM_23800</name>
</gene>
<dbReference type="RefSeq" id="WP_052221887.1">
    <property type="nucleotide sequence ID" value="NZ_LHUR01000027.1"/>
</dbReference>
<protein>
    <recommendedName>
        <fullName evidence="1">Na+-translocating membrane potential-generating system MpsC domain-containing protein</fullName>
    </recommendedName>
</protein>
<dbReference type="PATRIC" id="fig|1121318.3.peg.2394"/>
<organism evidence="2 3">
    <name type="scientific">Clostridium homopropionicum DSM 5847</name>
    <dbReference type="NCBI Taxonomy" id="1121318"/>
    <lineage>
        <taxon>Bacteria</taxon>
        <taxon>Bacillati</taxon>
        <taxon>Bacillota</taxon>
        <taxon>Clostridia</taxon>
        <taxon>Eubacteriales</taxon>
        <taxon>Clostridiaceae</taxon>
        <taxon>Clostridium</taxon>
    </lineage>
</organism>
<dbReference type="AlphaFoldDB" id="A0A0L6Z8J1"/>
<sequence>MEDKIKRIAAKYVKLYRGKGPQYVKVNISYELIHIYSKGILSSVGELLIKQGAFKLPEMAWNELRKEILDSFIDEISREVGKKCSLVSERTDFYEDTRTIIVKLDS</sequence>
<dbReference type="Proteomes" id="UP000037043">
    <property type="component" value="Unassembled WGS sequence"/>
</dbReference>
<evidence type="ECO:0000259" key="1">
    <source>
        <dbReference type="Pfam" id="PF10057"/>
    </source>
</evidence>
<proteinExistence type="predicted"/>
<dbReference type="EMBL" id="LHUR01000027">
    <property type="protein sequence ID" value="KOA19274.1"/>
    <property type="molecule type" value="Genomic_DNA"/>
</dbReference>
<evidence type="ECO:0000313" key="3">
    <source>
        <dbReference type="Proteomes" id="UP000037043"/>
    </source>
</evidence>
<accession>A0A0L6Z8J1</accession>
<dbReference type="InterPro" id="IPR018745">
    <property type="entry name" value="MpsC"/>
</dbReference>
<dbReference type="Pfam" id="PF10057">
    <property type="entry name" value="MpsC"/>
    <property type="match status" value="1"/>
</dbReference>
<keyword evidence="3" id="KW-1185">Reference proteome</keyword>
<comment type="caution">
    <text evidence="2">The sequence shown here is derived from an EMBL/GenBank/DDBJ whole genome shotgun (WGS) entry which is preliminary data.</text>
</comment>
<feature type="domain" description="Na+-translocating membrane potential-generating system MpsC" evidence="1">
    <location>
        <begin position="1"/>
        <end position="105"/>
    </location>
</feature>